<protein>
    <submittedName>
        <fullName evidence="1">Uncharacterized protein</fullName>
    </submittedName>
</protein>
<evidence type="ECO:0000313" key="2">
    <source>
        <dbReference type="Proteomes" id="UP000036168"/>
    </source>
</evidence>
<comment type="caution">
    <text evidence="1">The sequence shown here is derived from an EMBL/GenBank/DDBJ whole genome shotgun (WGS) entry which is preliminary data.</text>
</comment>
<sequence>MIRGRAMQKTKRQKEFGTLKTIFTPLAFFKGDDKIAAFLVQGVYPLNSRSLELVRLKVPLI</sequence>
<dbReference type="Proteomes" id="UP000036168">
    <property type="component" value="Unassembled WGS sequence"/>
</dbReference>
<gene>
    <name evidence="1" type="ORF">AB447_216450</name>
</gene>
<accession>A0A0T6BQM1</accession>
<name>A0A0T6BQM1_9BACI</name>
<proteinExistence type="predicted"/>
<dbReference type="EMBL" id="LECW02000015">
    <property type="protein sequence ID" value="KRT93935.1"/>
    <property type="molecule type" value="Genomic_DNA"/>
</dbReference>
<evidence type="ECO:0000313" key="1">
    <source>
        <dbReference type="EMBL" id="KRT93935.1"/>
    </source>
</evidence>
<organism evidence="1 2">
    <name type="scientific">Bacillus glycinifermentans</name>
    <dbReference type="NCBI Taxonomy" id="1664069"/>
    <lineage>
        <taxon>Bacteria</taxon>
        <taxon>Bacillati</taxon>
        <taxon>Bacillota</taxon>
        <taxon>Bacilli</taxon>
        <taxon>Bacillales</taxon>
        <taxon>Bacillaceae</taxon>
        <taxon>Bacillus</taxon>
    </lineage>
</organism>
<reference evidence="1 2" key="1">
    <citation type="journal article" date="2015" name="Int. J. Syst. Evol. Microbiol.">
        <title>Bacillus glycinifermentans sp. nov., isolated from fermented soybean paste.</title>
        <authorList>
            <person name="Kim S.J."/>
            <person name="Dunlap C.A."/>
            <person name="Kwon S.W."/>
            <person name="Rooney A.P."/>
        </authorList>
    </citation>
    <scope>NUCLEOTIDE SEQUENCE [LARGE SCALE GENOMIC DNA]</scope>
    <source>
        <strain evidence="1 2">GO-13</strain>
    </source>
</reference>
<dbReference type="AlphaFoldDB" id="A0A0T6BQM1"/>